<name>E3BGU9_9VIBR</name>
<dbReference type="eggNOG" id="COG1918">
    <property type="taxonomic scope" value="Bacteria"/>
</dbReference>
<dbReference type="Gene3D" id="2.30.30.90">
    <property type="match status" value="1"/>
</dbReference>
<dbReference type="InterPro" id="IPR008988">
    <property type="entry name" value="Transcriptional_repressor_C"/>
</dbReference>
<dbReference type="GO" id="GO:0046914">
    <property type="term" value="F:transition metal ion binding"/>
    <property type="evidence" value="ECO:0007669"/>
    <property type="project" value="InterPro"/>
</dbReference>
<dbReference type="AlphaFoldDB" id="E3BGU9"/>
<gene>
    <name evidence="3" type="ORF">VIBC2010_13959</name>
</gene>
<dbReference type="InterPro" id="IPR007167">
    <property type="entry name" value="Fe-transptr_FeoA-like"/>
</dbReference>
<protein>
    <submittedName>
        <fullName evidence="3">Ferrous iron transport protein A</fullName>
    </submittedName>
</protein>
<dbReference type="PANTHER" id="PTHR42954:SF2">
    <property type="entry name" value="FE(2+) TRANSPORT PROTEIN A"/>
    <property type="match status" value="1"/>
</dbReference>
<dbReference type="SMART" id="SM00899">
    <property type="entry name" value="FeoA"/>
    <property type="match status" value="1"/>
</dbReference>
<feature type="domain" description="Ferrous iron transporter FeoA-like" evidence="2">
    <location>
        <begin position="1"/>
        <end position="74"/>
    </location>
</feature>
<dbReference type="SUPFAM" id="SSF50037">
    <property type="entry name" value="C-terminal domain of transcriptional repressors"/>
    <property type="match status" value="1"/>
</dbReference>
<proteinExistence type="predicted"/>
<keyword evidence="1" id="KW-0408">Iron</keyword>
<dbReference type="RefSeq" id="WP_009600193.1">
    <property type="nucleotide sequence ID" value="NZ_AEIU01000050.1"/>
</dbReference>
<evidence type="ECO:0000259" key="2">
    <source>
        <dbReference type="SMART" id="SM00899"/>
    </source>
</evidence>
<evidence type="ECO:0000256" key="1">
    <source>
        <dbReference type="ARBA" id="ARBA00023004"/>
    </source>
</evidence>
<sequence length="75" mass="8173">MKLSQLQPGQKGTISGFGSLSKDIRKKLMIMGLLPQTEVTIIRRAPMGDPIQVEVRDVSLAVRVNIAELISVEVA</sequence>
<organism evidence="3 4">
    <name type="scientific">Vibrio caribbeanicus ATCC BAA-2122</name>
    <dbReference type="NCBI Taxonomy" id="796620"/>
    <lineage>
        <taxon>Bacteria</taxon>
        <taxon>Pseudomonadati</taxon>
        <taxon>Pseudomonadota</taxon>
        <taxon>Gammaproteobacteria</taxon>
        <taxon>Vibrionales</taxon>
        <taxon>Vibrionaceae</taxon>
        <taxon>Vibrio</taxon>
    </lineage>
</organism>
<dbReference type="PANTHER" id="PTHR42954">
    <property type="entry name" value="FE(2+) TRANSPORT PROTEIN A"/>
    <property type="match status" value="1"/>
</dbReference>
<accession>E3BGU9</accession>
<dbReference type="InterPro" id="IPR038157">
    <property type="entry name" value="FeoA_core_dom"/>
</dbReference>
<dbReference type="OrthoDB" id="9811076at2"/>
<evidence type="ECO:0000313" key="4">
    <source>
        <dbReference type="Proteomes" id="UP000002943"/>
    </source>
</evidence>
<dbReference type="InterPro" id="IPR052713">
    <property type="entry name" value="FeoA"/>
</dbReference>
<dbReference type="STRING" id="796620.VIBC2010_13959"/>
<dbReference type="Proteomes" id="UP000002943">
    <property type="component" value="Unassembled WGS sequence"/>
</dbReference>
<dbReference type="EMBL" id="AEIU01000050">
    <property type="protein sequence ID" value="EFP97756.1"/>
    <property type="molecule type" value="Genomic_DNA"/>
</dbReference>
<dbReference type="Pfam" id="PF04023">
    <property type="entry name" value="FeoA"/>
    <property type="match status" value="1"/>
</dbReference>
<evidence type="ECO:0000313" key="3">
    <source>
        <dbReference type="EMBL" id="EFP97756.1"/>
    </source>
</evidence>
<keyword evidence="4" id="KW-1185">Reference proteome</keyword>
<comment type="caution">
    <text evidence="3">The sequence shown here is derived from an EMBL/GenBank/DDBJ whole genome shotgun (WGS) entry which is preliminary data.</text>
</comment>
<reference evidence="3 4" key="1">
    <citation type="journal article" date="2012" name="Int. J. Syst. Evol. Microbiol.">
        <title>Vibrio caribbeanicus sp. nov., isolated from the marine sponge Scleritoderma cyanea.</title>
        <authorList>
            <person name="Hoffmann M."/>
            <person name="Monday S.R."/>
            <person name="Allard M.W."/>
            <person name="Strain E.A."/>
            <person name="Whittaker P."/>
            <person name="Naum M."/>
            <person name="McCarthy P.J."/>
            <person name="Lopez J.V."/>
            <person name="Fischer M."/>
            <person name="Brown E.W."/>
        </authorList>
    </citation>
    <scope>NUCLEOTIDE SEQUENCE [LARGE SCALE GENOMIC DNA]</scope>
    <source>
        <strain evidence="3 4">ATCC BAA-2122</strain>
    </source>
</reference>